<dbReference type="EMBL" id="LAHD01000133">
    <property type="protein sequence ID" value="PHJ96049.1"/>
    <property type="molecule type" value="Genomic_DNA"/>
</dbReference>
<dbReference type="AlphaFoldDB" id="A0A9Q6EIM4"/>
<sequence length="67" mass="7132">MANRLSLHQFLPPLIPPFQGGKQEYLVPSPLQGGATALGGSADLFAQRLRQEKQVALGLGRGKTYAA</sequence>
<gene>
    <name evidence="1" type="ORF">VF08_30860</name>
</gene>
<evidence type="ECO:0000313" key="1">
    <source>
        <dbReference type="EMBL" id="PHJ96049.1"/>
    </source>
</evidence>
<comment type="caution">
    <text evidence="1">The sequence shown here is derived from an EMBL/GenBank/DDBJ whole genome shotgun (WGS) entry which is preliminary data.</text>
</comment>
<evidence type="ECO:0000313" key="2">
    <source>
        <dbReference type="Proteomes" id="UP000222310"/>
    </source>
</evidence>
<accession>A0A9Q6EIM4</accession>
<reference evidence="1 2" key="1">
    <citation type="submission" date="2015-02" db="EMBL/GenBank/DDBJ databases">
        <title>Nostoc linckia genome annotation.</title>
        <authorList>
            <person name="Zhou Z."/>
        </authorList>
    </citation>
    <scope>NUCLEOTIDE SEQUENCE [LARGE SCALE GENOMIC DNA]</scope>
    <source>
        <strain evidence="2">z8</strain>
    </source>
</reference>
<name>A0A9Q6EIM4_NOSLI</name>
<dbReference type="Proteomes" id="UP000222310">
    <property type="component" value="Unassembled WGS sequence"/>
</dbReference>
<proteinExistence type="predicted"/>
<protein>
    <submittedName>
        <fullName evidence="1">Uncharacterized protein</fullName>
    </submittedName>
</protein>
<organism evidence="1 2">
    <name type="scientific">Nostoc linckia z8</name>
    <dbReference type="NCBI Taxonomy" id="1628746"/>
    <lineage>
        <taxon>Bacteria</taxon>
        <taxon>Bacillati</taxon>
        <taxon>Cyanobacteriota</taxon>
        <taxon>Cyanophyceae</taxon>
        <taxon>Nostocales</taxon>
        <taxon>Nostocaceae</taxon>
        <taxon>Nostoc</taxon>
    </lineage>
</organism>